<dbReference type="EMBL" id="RHPJ01000002">
    <property type="protein sequence ID" value="TGO05450.1"/>
    <property type="molecule type" value="Genomic_DNA"/>
</dbReference>
<reference evidence="1 2" key="1">
    <citation type="submission" date="2018-11" db="EMBL/GenBank/DDBJ databases">
        <title>Complete genome sequencing of the Actinobacteria Serinibacter sp. K3-2.</title>
        <authorList>
            <person name="Rakitin A.L."/>
            <person name="Beletsky A.V."/>
            <person name="Mardanov A.V."/>
            <person name="Ravin N.V."/>
            <person name="Gromova A.S."/>
            <person name="Filippova S.N."/>
            <person name="Gal'Chenko V.F."/>
        </authorList>
    </citation>
    <scope>NUCLEOTIDE SEQUENCE [LARGE SCALE GENOMIC DNA]</scope>
    <source>
        <strain evidence="1 2">K3-2</strain>
    </source>
</reference>
<gene>
    <name evidence="1" type="ORF">SERN_1454</name>
</gene>
<evidence type="ECO:0000313" key="2">
    <source>
        <dbReference type="Proteomes" id="UP000297318"/>
    </source>
</evidence>
<dbReference type="GO" id="GO:0008897">
    <property type="term" value="F:holo-[acyl-carrier-protein] synthase activity"/>
    <property type="evidence" value="ECO:0007669"/>
    <property type="project" value="InterPro"/>
</dbReference>
<name>A0A4Z1E2J9_9MICO</name>
<organism evidence="1 2">
    <name type="scientific">Serinibacter arcticus</name>
    <dbReference type="NCBI Taxonomy" id="1655435"/>
    <lineage>
        <taxon>Bacteria</taxon>
        <taxon>Bacillati</taxon>
        <taxon>Actinomycetota</taxon>
        <taxon>Actinomycetes</taxon>
        <taxon>Micrococcales</taxon>
        <taxon>Beutenbergiaceae</taxon>
        <taxon>Serinibacter</taxon>
    </lineage>
</organism>
<dbReference type="Proteomes" id="UP000297318">
    <property type="component" value="Unassembled WGS sequence"/>
</dbReference>
<keyword evidence="2" id="KW-1185">Reference proteome</keyword>
<dbReference type="AlphaFoldDB" id="A0A4Z1E2J9"/>
<sequence length="101" mass="10029">MIAAVLPSSAGCGVGVDVEPLGPTDPAATRAWTRYEAALKADGTGVGANRGETSPAALAALVDALPRQVDVTDVDLTELDPAEPDVTGHAVALAVLRAIAG</sequence>
<evidence type="ECO:0000313" key="1">
    <source>
        <dbReference type="EMBL" id="TGO05450.1"/>
    </source>
</evidence>
<dbReference type="SUPFAM" id="SSF56214">
    <property type="entry name" value="4'-phosphopantetheinyl transferase"/>
    <property type="match status" value="1"/>
</dbReference>
<comment type="caution">
    <text evidence="1">The sequence shown here is derived from an EMBL/GenBank/DDBJ whole genome shotgun (WGS) entry which is preliminary data.</text>
</comment>
<dbReference type="InterPro" id="IPR037143">
    <property type="entry name" value="4-PPantetheinyl_Trfase_dom_sf"/>
</dbReference>
<proteinExistence type="predicted"/>
<protein>
    <submittedName>
        <fullName evidence="1">Uncharacterized protein</fullName>
    </submittedName>
</protein>
<dbReference type="GO" id="GO:0000287">
    <property type="term" value="F:magnesium ion binding"/>
    <property type="evidence" value="ECO:0007669"/>
    <property type="project" value="InterPro"/>
</dbReference>
<accession>A0A4Z1E2J9</accession>